<feature type="domain" description="G-protein coupled receptors family 1 profile" evidence="12">
    <location>
        <begin position="98"/>
        <end position="163"/>
    </location>
</feature>
<dbReference type="OrthoDB" id="5957871at2759"/>
<dbReference type="PROSITE" id="PS50262">
    <property type="entry name" value="G_PROTEIN_RECEP_F1_2"/>
    <property type="match status" value="1"/>
</dbReference>
<evidence type="ECO:0000256" key="6">
    <source>
        <dbReference type="ARBA" id="ARBA00023040"/>
    </source>
</evidence>
<evidence type="ECO:0000313" key="13">
    <source>
        <dbReference type="EMBL" id="KAG8234742.1"/>
    </source>
</evidence>
<dbReference type="EMBL" id="KZ308841">
    <property type="protein sequence ID" value="KAG8234742.1"/>
    <property type="molecule type" value="Genomic_DNA"/>
</dbReference>
<evidence type="ECO:0000313" key="14">
    <source>
        <dbReference type="Proteomes" id="UP000792457"/>
    </source>
</evidence>
<evidence type="ECO:0000256" key="4">
    <source>
        <dbReference type="ARBA" id="ARBA00022692"/>
    </source>
</evidence>
<dbReference type="InterPro" id="IPR000276">
    <property type="entry name" value="GPCR_Rhodpsn"/>
</dbReference>
<accession>A0A8K0P6C4</accession>
<feature type="transmembrane region" description="Helical" evidence="11">
    <location>
        <begin position="109"/>
        <end position="130"/>
    </location>
</feature>
<keyword evidence="3" id="KW-1003">Cell membrane</keyword>
<comment type="similarity">
    <text evidence="2">Belongs to the G-protein coupled receptor 1 family.</text>
</comment>
<keyword evidence="5 11" id="KW-1133">Transmembrane helix</keyword>
<evidence type="ECO:0000256" key="1">
    <source>
        <dbReference type="ARBA" id="ARBA00004651"/>
    </source>
</evidence>
<proteinExistence type="inferred from homology"/>
<evidence type="ECO:0000256" key="11">
    <source>
        <dbReference type="SAM" id="Phobius"/>
    </source>
</evidence>
<feature type="compositionally biased region" description="Acidic residues" evidence="10">
    <location>
        <begin position="16"/>
        <end position="29"/>
    </location>
</feature>
<feature type="region of interest" description="Disordered" evidence="10">
    <location>
        <begin position="263"/>
        <end position="292"/>
    </location>
</feature>
<feature type="transmembrane region" description="Helical" evidence="11">
    <location>
        <begin position="142"/>
        <end position="166"/>
    </location>
</feature>
<comment type="caution">
    <text evidence="13">The sequence shown here is derived from an EMBL/GenBank/DDBJ whole genome shotgun (WGS) entry which is preliminary data.</text>
</comment>
<dbReference type="AlphaFoldDB" id="A0A8K0P6C4"/>
<comment type="subcellular location">
    <subcellularLocation>
        <location evidence="1">Cell membrane</location>
        <topology evidence="1">Multi-pass membrane protein</topology>
    </subcellularLocation>
</comment>
<dbReference type="GO" id="GO:0071880">
    <property type="term" value="P:adenylate cyclase-activating adrenergic receptor signaling pathway"/>
    <property type="evidence" value="ECO:0007669"/>
    <property type="project" value="TreeGrafter"/>
</dbReference>
<dbReference type="GO" id="GO:0005886">
    <property type="term" value="C:plasma membrane"/>
    <property type="evidence" value="ECO:0007669"/>
    <property type="project" value="UniProtKB-SubCell"/>
</dbReference>
<dbReference type="PANTHER" id="PTHR24248:SF134">
    <property type="entry name" value="OCTOPAMINE RECEPTOR BETA-1R"/>
    <property type="match status" value="1"/>
</dbReference>
<evidence type="ECO:0000259" key="12">
    <source>
        <dbReference type="PROSITE" id="PS50262"/>
    </source>
</evidence>
<sequence length="292" mass="31823">MPNGMRGTDTKKEEETKEEDADDEDDDDAAAAADAEAARRRSAGGAGETPKMRRKKRQLVGAKGTGSRVGAAPLPEGQPAPGEELVAAADRIQPIAASKMKRERKAARTLGIIMSAFLVCWLPFFLWYVSTTLCGDACHCPPIVVAVVFWIGYFNSALNPIIYAYFNREFRVAFKQTLLSCFSCAGGVPVEGIRRERVQRRMDTGRVMIRAFLGSACCRRLRRERDVRGGGNKSSCIEEDIVRVKSSGSDAGVIGCLAGRQRESAGSSELQGNDQRSQNVSDTETMDHDPVI</sequence>
<evidence type="ECO:0000256" key="8">
    <source>
        <dbReference type="ARBA" id="ARBA00023170"/>
    </source>
</evidence>
<dbReference type="PANTHER" id="PTHR24248">
    <property type="entry name" value="ADRENERGIC RECEPTOR-RELATED G-PROTEIN COUPLED RECEPTOR"/>
    <property type="match status" value="1"/>
</dbReference>
<dbReference type="GO" id="GO:0043410">
    <property type="term" value="P:positive regulation of MAPK cascade"/>
    <property type="evidence" value="ECO:0007669"/>
    <property type="project" value="TreeGrafter"/>
</dbReference>
<dbReference type="PRINTS" id="PR00237">
    <property type="entry name" value="GPCRRHODOPSN"/>
</dbReference>
<evidence type="ECO:0000256" key="7">
    <source>
        <dbReference type="ARBA" id="ARBA00023136"/>
    </source>
</evidence>
<keyword evidence="6" id="KW-0297">G-protein coupled receptor</keyword>
<dbReference type="Pfam" id="PF00001">
    <property type="entry name" value="7tm_1"/>
    <property type="match status" value="1"/>
</dbReference>
<name>A0A8K0P6C4_LADFU</name>
<feature type="region of interest" description="Disordered" evidence="10">
    <location>
        <begin position="1"/>
        <end position="81"/>
    </location>
</feature>
<keyword evidence="14" id="KW-1185">Reference proteome</keyword>
<dbReference type="Proteomes" id="UP000792457">
    <property type="component" value="Unassembled WGS sequence"/>
</dbReference>
<gene>
    <name evidence="13" type="ORF">J437_LFUL000980</name>
</gene>
<keyword evidence="7 11" id="KW-0472">Membrane</keyword>
<keyword evidence="8" id="KW-0675">Receptor</keyword>
<evidence type="ECO:0000256" key="3">
    <source>
        <dbReference type="ARBA" id="ARBA00022475"/>
    </source>
</evidence>
<evidence type="ECO:0000256" key="10">
    <source>
        <dbReference type="SAM" id="MobiDB-lite"/>
    </source>
</evidence>
<dbReference type="Gene3D" id="1.20.1070.10">
    <property type="entry name" value="Rhodopsin 7-helix transmembrane proteins"/>
    <property type="match status" value="1"/>
</dbReference>
<feature type="compositionally biased region" description="Polar residues" evidence="10">
    <location>
        <begin position="264"/>
        <end position="283"/>
    </location>
</feature>
<evidence type="ECO:0000256" key="9">
    <source>
        <dbReference type="ARBA" id="ARBA00023224"/>
    </source>
</evidence>
<dbReference type="GO" id="GO:0004989">
    <property type="term" value="F:octopamine receptor activity"/>
    <property type="evidence" value="ECO:0007669"/>
    <property type="project" value="TreeGrafter"/>
</dbReference>
<organism evidence="13 14">
    <name type="scientific">Ladona fulva</name>
    <name type="common">Scarce chaser dragonfly</name>
    <name type="synonym">Libellula fulva</name>
    <dbReference type="NCBI Taxonomy" id="123851"/>
    <lineage>
        <taxon>Eukaryota</taxon>
        <taxon>Metazoa</taxon>
        <taxon>Ecdysozoa</taxon>
        <taxon>Arthropoda</taxon>
        <taxon>Hexapoda</taxon>
        <taxon>Insecta</taxon>
        <taxon>Pterygota</taxon>
        <taxon>Palaeoptera</taxon>
        <taxon>Odonata</taxon>
        <taxon>Epiprocta</taxon>
        <taxon>Anisoptera</taxon>
        <taxon>Libelluloidea</taxon>
        <taxon>Libellulidae</taxon>
        <taxon>Ladona</taxon>
    </lineage>
</organism>
<dbReference type="SUPFAM" id="SSF81321">
    <property type="entry name" value="Family A G protein-coupled receptor-like"/>
    <property type="match status" value="1"/>
</dbReference>
<reference evidence="13" key="1">
    <citation type="submission" date="2013-04" db="EMBL/GenBank/DDBJ databases">
        <authorList>
            <person name="Qu J."/>
            <person name="Murali S.C."/>
            <person name="Bandaranaike D."/>
            <person name="Bellair M."/>
            <person name="Blankenburg K."/>
            <person name="Chao H."/>
            <person name="Dinh H."/>
            <person name="Doddapaneni H."/>
            <person name="Downs B."/>
            <person name="Dugan-Rocha S."/>
            <person name="Elkadiri S."/>
            <person name="Gnanaolivu R.D."/>
            <person name="Hernandez B."/>
            <person name="Javaid M."/>
            <person name="Jayaseelan J.C."/>
            <person name="Lee S."/>
            <person name="Li M."/>
            <person name="Ming W."/>
            <person name="Munidasa M."/>
            <person name="Muniz J."/>
            <person name="Nguyen L."/>
            <person name="Ongeri F."/>
            <person name="Osuji N."/>
            <person name="Pu L.-L."/>
            <person name="Puazo M."/>
            <person name="Qu C."/>
            <person name="Quiroz J."/>
            <person name="Raj R."/>
            <person name="Weissenberger G."/>
            <person name="Xin Y."/>
            <person name="Zou X."/>
            <person name="Han Y."/>
            <person name="Richards S."/>
            <person name="Worley K."/>
            <person name="Muzny D."/>
            <person name="Gibbs R."/>
        </authorList>
    </citation>
    <scope>NUCLEOTIDE SEQUENCE</scope>
    <source>
        <strain evidence="13">Sampled in the wild</strain>
    </source>
</reference>
<evidence type="ECO:0000256" key="2">
    <source>
        <dbReference type="ARBA" id="ARBA00010663"/>
    </source>
</evidence>
<evidence type="ECO:0000256" key="5">
    <source>
        <dbReference type="ARBA" id="ARBA00022989"/>
    </source>
</evidence>
<dbReference type="InterPro" id="IPR017452">
    <property type="entry name" value="GPCR_Rhodpsn_7TM"/>
</dbReference>
<keyword evidence="4 11" id="KW-0812">Transmembrane</keyword>
<keyword evidence="9" id="KW-0807">Transducer</keyword>
<protein>
    <recommendedName>
        <fullName evidence="12">G-protein coupled receptors family 1 profile domain-containing protein</fullName>
    </recommendedName>
</protein>
<reference evidence="13" key="2">
    <citation type="submission" date="2017-10" db="EMBL/GenBank/DDBJ databases">
        <title>Ladona fulva Genome sequencing and assembly.</title>
        <authorList>
            <person name="Murali S."/>
            <person name="Richards S."/>
            <person name="Bandaranaike D."/>
            <person name="Bellair M."/>
            <person name="Blankenburg K."/>
            <person name="Chao H."/>
            <person name="Dinh H."/>
            <person name="Doddapaneni H."/>
            <person name="Dugan-Rocha S."/>
            <person name="Elkadiri S."/>
            <person name="Gnanaolivu R."/>
            <person name="Hernandez B."/>
            <person name="Skinner E."/>
            <person name="Javaid M."/>
            <person name="Lee S."/>
            <person name="Li M."/>
            <person name="Ming W."/>
            <person name="Munidasa M."/>
            <person name="Muniz J."/>
            <person name="Nguyen L."/>
            <person name="Hughes D."/>
            <person name="Osuji N."/>
            <person name="Pu L.-L."/>
            <person name="Puazo M."/>
            <person name="Qu C."/>
            <person name="Quiroz J."/>
            <person name="Raj R."/>
            <person name="Weissenberger G."/>
            <person name="Xin Y."/>
            <person name="Zou X."/>
            <person name="Han Y."/>
            <person name="Worley K."/>
            <person name="Muzny D."/>
            <person name="Gibbs R."/>
        </authorList>
    </citation>
    <scope>NUCLEOTIDE SEQUENCE</scope>
    <source>
        <strain evidence="13">Sampled in the wild</strain>
    </source>
</reference>